<dbReference type="PROSITE" id="PS50011">
    <property type="entry name" value="PROTEIN_KINASE_DOM"/>
    <property type="match status" value="1"/>
</dbReference>
<dbReference type="Proteomes" id="UP000593576">
    <property type="component" value="Unassembled WGS sequence"/>
</dbReference>
<keyword evidence="2" id="KW-0418">Kinase</keyword>
<comment type="subcellular location">
    <subcellularLocation>
        <location evidence="1">Membrane</location>
        <topology evidence="1">Single-pass type I membrane protein</topology>
    </subcellularLocation>
</comment>
<keyword evidence="7 11" id="KW-0067">ATP-binding</keyword>
<dbReference type="Gene3D" id="1.10.510.10">
    <property type="entry name" value="Transferase(Phosphotransferase) domain 1"/>
    <property type="match status" value="1"/>
</dbReference>
<dbReference type="EMBL" id="JABFAF010276272">
    <property type="protein sequence ID" value="MBA0879730.1"/>
    <property type="molecule type" value="Genomic_DNA"/>
</dbReference>
<evidence type="ECO:0000256" key="7">
    <source>
        <dbReference type="ARBA" id="ARBA00022840"/>
    </source>
</evidence>
<keyword evidence="3" id="KW-0808">Transferase</keyword>
<dbReference type="GO" id="GO:0016020">
    <property type="term" value="C:membrane"/>
    <property type="evidence" value="ECO:0007669"/>
    <property type="project" value="UniProtKB-SubCell"/>
</dbReference>
<dbReference type="PROSITE" id="PS00107">
    <property type="entry name" value="PROTEIN_KINASE_ATP"/>
    <property type="match status" value="1"/>
</dbReference>
<keyword evidence="14" id="KW-1185">Reference proteome</keyword>
<dbReference type="OrthoDB" id="544400at2759"/>
<sequence>MPIRYSYAELKKITGDFKDKLGEGGYGTVFKGKLRSGKFVAVKLLKVSKGNGQDFINEVATIGRIHHVNVVELVGFCVEGKKQALVYDFMTNGSLDKFIFSTNSSLSWQKMFEIAVGVGR</sequence>
<dbReference type="PANTHER" id="PTHR27009">
    <property type="entry name" value="RUST RESISTANCE KINASE LR10-RELATED"/>
    <property type="match status" value="1"/>
</dbReference>
<keyword evidence="9" id="KW-0472">Membrane</keyword>
<dbReference type="GO" id="GO:0005524">
    <property type="term" value="F:ATP binding"/>
    <property type="evidence" value="ECO:0007669"/>
    <property type="project" value="UniProtKB-UniRule"/>
</dbReference>
<feature type="non-terminal residue" evidence="13">
    <location>
        <position position="120"/>
    </location>
</feature>
<name>A0A7J9N910_GOSSC</name>
<feature type="binding site" evidence="11">
    <location>
        <position position="43"/>
    </location>
    <ligand>
        <name>ATP</name>
        <dbReference type="ChEBI" id="CHEBI:30616"/>
    </ligand>
</feature>
<evidence type="ECO:0000256" key="1">
    <source>
        <dbReference type="ARBA" id="ARBA00004479"/>
    </source>
</evidence>
<feature type="domain" description="Protein kinase" evidence="12">
    <location>
        <begin position="15"/>
        <end position="120"/>
    </location>
</feature>
<keyword evidence="6 11" id="KW-0547">Nucleotide-binding</keyword>
<dbReference type="InterPro" id="IPR017441">
    <property type="entry name" value="Protein_kinase_ATP_BS"/>
</dbReference>
<evidence type="ECO:0000313" key="13">
    <source>
        <dbReference type="EMBL" id="MBA0879730.1"/>
    </source>
</evidence>
<dbReference type="Pfam" id="PF07714">
    <property type="entry name" value="PK_Tyr_Ser-Thr"/>
    <property type="match status" value="1"/>
</dbReference>
<keyword evidence="8" id="KW-1133">Transmembrane helix</keyword>
<dbReference type="AlphaFoldDB" id="A0A7J9N910"/>
<keyword evidence="5" id="KW-0732">Signal</keyword>
<evidence type="ECO:0000256" key="9">
    <source>
        <dbReference type="ARBA" id="ARBA00023136"/>
    </source>
</evidence>
<dbReference type="FunFam" id="3.30.200.20:FF:000178">
    <property type="entry name" value="serine/threonine-protein kinase PBS1-like"/>
    <property type="match status" value="1"/>
</dbReference>
<dbReference type="GO" id="GO:0004674">
    <property type="term" value="F:protein serine/threonine kinase activity"/>
    <property type="evidence" value="ECO:0007669"/>
    <property type="project" value="UniProtKB-KW"/>
</dbReference>
<evidence type="ECO:0000259" key="12">
    <source>
        <dbReference type="PROSITE" id="PS50011"/>
    </source>
</evidence>
<protein>
    <recommendedName>
        <fullName evidence="12">Protein kinase domain-containing protein</fullName>
    </recommendedName>
</protein>
<dbReference type="InterPro" id="IPR000719">
    <property type="entry name" value="Prot_kinase_dom"/>
</dbReference>
<evidence type="ECO:0000256" key="3">
    <source>
        <dbReference type="ARBA" id="ARBA00022679"/>
    </source>
</evidence>
<comment type="caution">
    <text evidence="13">The sequence shown here is derived from an EMBL/GenBank/DDBJ whole genome shotgun (WGS) entry which is preliminary data.</text>
</comment>
<dbReference type="InterPro" id="IPR011009">
    <property type="entry name" value="Kinase-like_dom_sf"/>
</dbReference>
<reference evidence="13 14" key="1">
    <citation type="journal article" date="2019" name="Genome Biol. Evol.">
        <title>Insights into the evolution of the New World diploid cottons (Gossypium, subgenus Houzingenia) based on genome sequencing.</title>
        <authorList>
            <person name="Grover C.E."/>
            <person name="Arick M.A. 2nd"/>
            <person name="Thrash A."/>
            <person name="Conover J.L."/>
            <person name="Sanders W.S."/>
            <person name="Peterson D.G."/>
            <person name="Frelichowski J.E."/>
            <person name="Scheffler J.A."/>
            <person name="Scheffler B.E."/>
            <person name="Wendel J.F."/>
        </authorList>
    </citation>
    <scope>NUCLEOTIDE SEQUENCE [LARGE SCALE GENOMIC DNA]</scope>
    <source>
        <strain evidence="13">1</strain>
        <tissue evidence="13">Leaf</tissue>
    </source>
</reference>
<evidence type="ECO:0000256" key="8">
    <source>
        <dbReference type="ARBA" id="ARBA00022989"/>
    </source>
</evidence>
<evidence type="ECO:0000256" key="6">
    <source>
        <dbReference type="ARBA" id="ARBA00022741"/>
    </source>
</evidence>
<evidence type="ECO:0000256" key="11">
    <source>
        <dbReference type="PROSITE-ProRule" id="PRU10141"/>
    </source>
</evidence>
<evidence type="ECO:0000256" key="2">
    <source>
        <dbReference type="ARBA" id="ARBA00022527"/>
    </source>
</evidence>
<accession>A0A7J9N910</accession>
<proteinExistence type="predicted"/>
<evidence type="ECO:0000256" key="5">
    <source>
        <dbReference type="ARBA" id="ARBA00022729"/>
    </source>
</evidence>
<evidence type="ECO:0000256" key="10">
    <source>
        <dbReference type="ARBA" id="ARBA00023180"/>
    </source>
</evidence>
<evidence type="ECO:0000256" key="4">
    <source>
        <dbReference type="ARBA" id="ARBA00022692"/>
    </source>
</evidence>
<dbReference type="SUPFAM" id="SSF56112">
    <property type="entry name" value="Protein kinase-like (PK-like)"/>
    <property type="match status" value="1"/>
</dbReference>
<keyword evidence="2" id="KW-0723">Serine/threonine-protein kinase</keyword>
<gene>
    <name evidence="13" type="ORF">Goshw_027288</name>
</gene>
<dbReference type="InterPro" id="IPR001245">
    <property type="entry name" value="Ser-Thr/Tyr_kinase_cat_dom"/>
</dbReference>
<keyword evidence="10" id="KW-0325">Glycoprotein</keyword>
<organism evidence="13 14">
    <name type="scientific">Gossypium schwendimanii</name>
    <name type="common">Cotton</name>
    <dbReference type="NCBI Taxonomy" id="34291"/>
    <lineage>
        <taxon>Eukaryota</taxon>
        <taxon>Viridiplantae</taxon>
        <taxon>Streptophyta</taxon>
        <taxon>Embryophyta</taxon>
        <taxon>Tracheophyta</taxon>
        <taxon>Spermatophyta</taxon>
        <taxon>Magnoliopsida</taxon>
        <taxon>eudicotyledons</taxon>
        <taxon>Gunneridae</taxon>
        <taxon>Pentapetalae</taxon>
        <taxon>rosids</taxon>
        <taxon>malvids</taxon>
        <taxon>Malvales</taxon>
        <taxon>Malvaceae</taxon>
        <taxon>Malvoideae</taxon>
        <taxon>Gossypium</taxon>
    </lineage>
</organism>
<evidence type="ECO:0000313" key="14">
    <source>
        <dbReference type="Proteomes" id="UP000593576"/>
    </source>
</evidence>
<dbReference type="InterPro" id="IPR045874">
    <property type="entry name" value="LRK10/LRL21-25-like"/>
</dbReference>
<keyword evidence="4" id="KW-0812">Transmembrane</keyword>